<dbReference type="AlphaFoldDB" id="A0AAD2FIL5"/>
<keyword evidence="2" id="KW-1185">Reference proteome</keyword>
<evidence type="ECO:0000313" key="1">
    <source>
        <dbReference type="EMBL" id="CAJ1943186.1"/>
    </source>
</evidence>
<comment type="caution">
    <text evidence="1">The sequence shown here is derived from an EMBL/GenBank/DDBJ whole genome shotgun (WGS) entry which is preliminary data.</text>
</comment>
<dbReference type="Gene3D" id="1.10.472.10">
    <property type="entry name" value="Cyclin-like"/>
    <property type="match status" value="1"/>
</dbReference>
<evidence type="ECO:0008006" key="3">
    <source>
        <dbReference type="Google" id="ProtNLM"/>
    </source>
</evidence>
<dbReference type="EMBL" id="CAKOGP040001112">
    <property type="protein sequence ID" value="CAJ1943186.1"/>
    <property type="molecule type" value="Genomic_DNA"/>
</dbReference>
<evidence type="ECO:0000313" key="2">
    <source>
        <dbReference type="Proteomes" id="UP001295423"/>
    </source>
</evidence>
<proteinExistence type="predicted"/>
<reference evidence="1" key="1">
    <citation type="submission" date="2023-08" db="EMBL/GenBank/DDBJ databases">
        <authorList>
            <person name="Audoor S."/>
            <person name="Bilcke G."/>
        </authorList>
    </citation>
    <scope>NUCLEOTIDE SEQUENCE</scope>
</reference>
<name>A0AAD2FIL5_9STRA</name>
<gene>
    <name evidence="1" type="ORF">CYCCA115_LOCUS8319</name>
</gene>
<organism evidence="1 2">
    <name type="scientific">Cylindrotheca closterium</name>
    <dbReference type="NCBI Taxonomy" id="2856"/>
    <lineage>
        <taxon>Eukaryota</taxon>
        <taxon>Sar</taxon>
        <taxon>Stramenopiles</taxon>
        <taxon>Ochrophyta</taxon>
        <taxon>Bacillariophyta</taxon>
        <taxon>Bacillariophyceae</taxon>
        <taxon>Bacillariophycidae</taxon>
        <taxon>Bacillariales</taxon>
        <taxon>Bacillariaceae</taxon>
        <taxon>Cylindrotheca</taxon>
    </lineage>
</organism>
<accession>A0AAD2FIL5</accession>
<dbReference type="Proteomes" id="UP001295423">
    <property type="component" value="Unassembled WGS sequence"/>
</dbReference>
<protein>
    <recommendedName>
        <fullName evidence="3">Cyclin C-terminal domain-containing protein</fullName>
    </recommendedName>
</protein>
<sequence length="185" mass="20932">MESIMLKTLDWRLNPPTVQSFIYLWGNHLYNGGLYAMESIERACFLAEIAVFDTLLASKGRALLAIAALIEGMVGFGRCGAPAYEQVEAAILRKLKTVFGIHYAQEEIKCIRNRLSHIYTKTSQYQSDYSNQSDASTSSRMVPYNGENKVNKIQHHQESVGICRNMIKTKYLQSPRSVRTKCEQG</sequence>